<evidence type="ECO:0000256" key="1">
    <source>
        <dbReference type="SAM" id="Coils"/>
    </source>
</evidence>
<dbReference type="AlphaFoldDB" id="A0A8S2D8K9"/>
<comment type="caution">
    <text evidence="3">The sequence shown here is derived from an EMBL/GenBank/DDBJ whole genome shotgun (WGS) entry which is preliminary data.</text>
</comment>
<protein>
    <recommendedName>
        <fullName evidence="2">CxC5 like cysteine cluster associated with KDZ domain-containing protein</fullName>
    </recommendedName>
</protein>
<dbReference type="InterPro" id="IPR041539">
    <property type="entry name" value="CxC5"/>
</dbReference>
<gene>
    <name evidence="3" type="ORF">OVA965_LOCUS8061</name>
    <name evidence="4" type="ORF">TMI583_LOCUS8053</name>
</gene>
<name>A0A8S2D8K9_9BILA</name>
<dbReference type="Proteomes" id="UP000677228">
    <property type="component" value="Unassembled WGS sequence"/>
</dbReference>
<proteinExistence type="predicted"/>
<dbReference type="Pfam" id="PF18718">
    <property type="entry name" value="CxC5"/>
    <property type="match status" value="1"/>
</dbReference>
<keyword evidence="1" id="KW-0175">Coiled coil</keyword>
<dbReference type="EMBL" id="CAJOBA010002655">
    <property type="protein sequence ID" value="CAF3654314.1"/>
    <property type="molecule type" value="Genomic_DNA"/>
</dbReference>
<sequence length="636" mass="73887">MEVDQKKISMQVTEEEELMLHLLRQMKYNEISCAIALNEKLPLDLKDRTTHLSNILNCHFGKNFEISIVGSIVEFVSTRQKYKEMFDYVNVDNMIKKYHTSKHDYVNSVQITHLPPFTENCVMCQAKLTSVLNERPKRLFKIDHVENCTISTAYCDKCKITIFPNHFTNNAKEVFVTRDSMKNKDQIYFSGGTVYDKRIIVNFENHLLFNQVSFSGYAQVQNRIYVSSKKNGSECQTMCSTTKDVSGSGFNLNSDVLNERTFQMLWLYYSLINFTFMTTDDIQFKIPSSLLDSDDTDLYFEETKENLYKKFVHLWTNHHKFTKKCDAHCSTVFVVDGHQKANRLVCKFRDVYDKSIPEFGINGIQIGCPNTPMRQNEQSAKCHSGYCKNHQKEAQTLSEFLQLQKFEKAQNFERPVTRSTTNKLLRNEEENIDLVEKELDQTALTGIKMEDLCNVVREGISSVNKTTSYGFLATFLNCGVIVGYDEMPMAEGMRRVLRHIMRILQYGHLPDAMCYDTACSLSLFIEKHYNTPNLLASSRTKFFKDMDMAIDRFHVKNHVRHMCQGRMRPDDLSHGGRYMNINTQVAEQTFSSLAKFKYLFKSYSYPKSIIFFLLVFHLKNCYTVGIDTDQQSPLSY</sequence>
<organism evidence="3 5">
    <name type="scientific">Didymodactylos carnosus</name>
    <dbReference type="NCBI Taxonomy" id="1234261"/>
    <lineage>
        <taxon>Eukaryota</taxon>
        <taxon>Metazoa</taxon>
        <taxon>Spiralia</taxon>
        <taxon>Gnathifera</taxon>
        <taxon>Rotifera</taxon>
        <taxon>Eurotatoria</taxon>
        <taxon>Bdelloidea</taxon>
        <taxon>Philodinida</taxon>
        <taxon>Philodinidae</taxon>
        <taxon>Didymodactylos</taxon>
    </lineage>
</organism>
<feature type="domain" description="CxC5 like cysteine cluster associated with KDZ" evidence="2">
    <location>
        <begin position="114"/>
        <end position="223"/>
    </location>
</feature>
<dbReference type="EMBL" id="CAJNOK010002655">
    <property type="protein sequence ID" value="CAF0869594.1"/>
    <property type="molecule type" value="Genomic_DNA"/>
</dbReference>
<accession>A0A8S2D8K9</accession>
<evidence type="ECO:0000313" key="3">
    <source>
        <dbReference type="EMBL" id="CAF0869594.1"/>
    </source>
</evidence>
<dbReference type="Proteomes" id="UP000682733">
    <property type="component" value="Unassembled WGS sequence"/>
</dbReference>
<reference evidence="3" key="1">
    <citation type="submission" date="2021-02" db="EMBL/GenBank/DDBJ databases">
        <authorList>
            <person name="Nowell W R."/>
        </authorList>
    </citation>
    <scope>NUCLEOTIDE SEQUENCE</scope>
</reference>
<feature type="coiled-coil region" evidence="1">
    <location>
        <begin position="418"/>
        <end position="445"/>
    </location>
</feature>
<evidence type="ECO:0000313" key="5">
    <source>
        <dbReference type="Proteomes" id="UP000677228"/>
    </source>
</evidence>
<evidence type="ECO:0000259" key="2">
    <source>
        <dbReference type="Pfam" id="PF18718"/>
    </source>
</evidence>
<evidence type="ECO:0000313" key="4">
    <source>
        <dbReference type="EMBL" id="CAF3654314.1"/>
    </source>
</evidence>
<dbReference type="PANTHER" id="PTHR34305:SF1">
    <property type="entry name" value="SWIM-TYPE DOMAIN-CONTAINING PROTEIN"/>
    <property type="match status" value="1"/>
</dbReference>
<dbReference type="PANTHER" id="PTHR34305">
    <property type="entry name" value="EXPRESSED PROTEIN"/>
    <property type="match status" value="1"/>
</dbReference>